<keyword evidence="3 6" id="KW-1133">Transmembrane helix</keyword>
<evidence type="ECO:0000256" key="1">
    <source>
        <dbReference type="ARBA" id="ARBA00004141"/>
    </source>
</evidence>
<evidence type="ECO:0000256" key="4">
    <source>
        <dbReference type="ARBA" id="ARBA00023136"/>
    </source>
</evidence>
<dbReference type="Proteomes" id="UP000823775">
    <property type="component" value="Unassembled WGS sequence"/>
</dbReference>
<keyword evidence="2 6" id="KW-0812">Transmembrane</keyword>
<reference evidence="7 8" key="1">
    <citation type="journal article" date="2021" name="BMC Genomics">
        <title>Datura genome reveals duplications of psychoactive alkaloid biosynthetic genes and high mutation rate following tissue culture.</title>
        <authorList>
            <person name="Rajewski A."/>
            <person name="Carter-House D."/>
            <person name="Stajich J."/>
            <person name="Litt A."/>
        </authorList>
    </citation>
    <scope>NUCLEOTIDE SEQUENCE [LARGE SCALE GENOMIC DNA]</scope>
    <source>
        <strain evidence="7">AR-01</strain>
    </source>
</reference>
<dbReference type="Gene3D" id="1.20.1250.20">
    <property type="entry name" value="MFS general substrate transporter like domains"/>
    <property type="match status" value="1"/>
</dbReference>
<organism evidence="7 8">
    <name type="scientific">Datura stramonium</name>
    <name type="common">Jimsonweed</name>
    <name type="synonym">Common thornapple</name>
    <dbReference type="NCBI Taxonomy" id="4076"/>
    <lineage>
        <taxon>Eukaryota</taxon>
        <taxon>Viridiplantae</taxon>
        <taxon>Streptophyta</taxon>
        <taxon>Embryophyta</taxon>
        <taxon>Tracheophyta</taxon>
        <taxon>Spermatophyta</taxon>
        <taxon>Magnoliopsida</taxon>
        <taxon>eudicotyledons</taxon>
        <taxon>Gunneridae</taxon>
        <taxon>Pentapetalae</taxon>
        <taxon>asterids</taxon>
        <taxon>lamiids</taxon>
        <taxon>Solanales</taxon>
        <taxon>Solanaceae</taxon>
        <taxon>Solanoideae</taxon>
        <taxon>Datureae</taxon>
        <taxon>Datura</taxon>
    </lineage>
</organism>
<evidence type="ECO:0000256" key="6">
    <source>
        <dbReference type="SAM" id="Phobius"/>
    </source>
</evidence>
<accession>A0ABS8TAN9</accession>
<comment type="subcellular location">
    <subcellularLocation>
        <location evidence="1">Membrane</location>
        <topology evidence="1">Multi-pass membrane protein</topology>
    </subcellularLocation>
</comment>
<keyword evidence="8" id="KW-1185">Reference proteome</keyword>
<keyword evidence="4 6" id="KW-0472">Membrane</keyword>
<protein>
    <submittedName>
        <fullName evidence="7">Uncharacterized protein</fullName>
    </submittedName>
</protein>
<evidence type="ECO:0000256" key="3">
    <source>
        <dbReference type="ARBA" id="ARBA00022989"/>
    </source>
</evidence>
<dbReference type="EMBL" id="JACEIK010001293">
    <property type="protein sequence ID" value="MCD7468051.1"/>
    <property type="molecule type" value="Genomic_DNA"/>
</dbReference>
<name>A0ABS8TAN9_DATST</name>
<comment type="similarity">
    <text evidence="5">Belongs to the major facilitator superfamily. Phosphate:H(+) symporter (TC 2.A.1.9) family.</text>
</comment>
<feature type="transmembrane region" description="Helical" evidence="6">
    <location>
        <begin position="148"/>
        <end position="167"/>
    </location>
</feature>
<evidence type="ECO:0000256" key="5">
    <source>
        <dbReference type="ARBA" id="ARBA00044504"/>
    </source>
</evidence>
<gene>
    <name evidence="7" type="ORF">HAX54_005838</name>
</gene>
<evidence type="ECO:0000313" key="7">
    <source>
        <dbReference type="EMBL" id="MCD7468051.1"/>
    </source>
</evidence>
<dbReference type="InterPro" id="IPR036259">
    <property type="entry name" value="MFS_trans_sf"/>
</dbReference>
<feature type="transmembrane region" description="Helical" evidence="6">
    <location>
        <begin position="118"/>
        <end position="136"/>
    </location>
</feature>
<evidence type="ECO:0000313" key="8">
    <source>
        <dbReference type="Proteomes" id="UP000823775"/>
    </source>
</evidence>
<dbReference type="InterPro" id="IPR000109">
    <property type="entry name" value="POT_fam"/>
</dbReference>
<evidence type="ECO:0000256" key="2">
    <source>
        <dbReference type="ARBA" id="ARBA00022692"/>
    </source>
</evidence>
<comment type="caution">
    <text evidence="7">The sequence shown here is derived from an EMBL/GenBank/DDBJ whole genome shotgun (WGS) entry which is preliminary data.</text>
</comment>
<sequence>MGGDTSRATNGENLLVLMHQSNRELPKAVKAASWKGSNTVDTCNIHPKNMKHLCGLRIDGHASSAFASGQQLTLLRSILHHITWLCGIKSSIWGFDRTNLTHLHPKENKAMIYFLNRFYFYTSLGSLFAVTVLLYIQDNVGRGWGDGISAGTVALAVAVLLGWNIVVQT</sequence>
<dbReference type="Pfam" id="PF00854">
    <property type="entry name" value="PTR2"/>
    <property type="match status" value="1"/>
</dbReference>
<proteinExistence type="inferred from homology"/>